<name>A0AA85F120_9TREM</name>
<proteinExistence type="predicted"/>
<evidence type="ECO:0000313" key="3">
    <source>
        <dbReference type="WBParaSite" id="SRDH1_32110.1"/>
    </source>
</evidence>
<keyword evidence="1" id="KW-1133">Transmembrane helix</keyword>
<dbReference type="WBParaSite" id="SRDH1_32110.1">
    <property type="protein sequence ID" value="SRDH1_32110.1"/>
    <property type="gene ID" value="SRDH1_32110"/>
</dbReference>
<reference evidence="3" key="2">
    <citation type="submission" date="2023-11" db="UniProtKB">
        <authorList>
            <consortium name="WormBaseParasite"/>
        </authorList>
    </citation>
    <scope>IDENTIFICATION</scope>
</reference>
<feature type="transmembrane region" description="Helical" evidence="1">
    <location>
        <begin position="76"/>
        <end position="94"/>
    </location>
</feature>
<dbReference type="AlphaFoldDB" id="A0AA85F120"/>
<evidence type="ECO:0000313" key="2">
    <source>
        <dbReference type="Proteomes" id="UP000050792"/>
    </source>
</evidence>
<organism evidence="2 3">
    <name type="scientific">Schistosoma rodhaini</name>
    <dbReference type="NCBI Taxonomy" id="6188"/>
    <lineage>
        <taxon>Eukaryota</taxon>
        <taxon>Metazoa</taxon>
        <taxon>Spiralia</taxon>
        <taxon>Lophotrochozoa</taxon>
        <taxon>Platyhelminthes</taxon>
        <taxon>Trematoda</taxon>
        <taxon>Digenea</taxon>
        <taxon>Strigeidida</taxon>
        <taxon>Schistosomatoidea</taxon>
        <taxon>Schistosomatidae</taxon>
        <taxon>Schistosoma</taxon>
    </lineage>
</organism>
<accession>A0AA85F120</accession>
<evidence type="ECO:0000256" key="1">
    <source>
        <dbReference type="SAM" id="Phobius"/>
    </source>
</evidence>
<dbReference type="Proteomes" id="UP000050792">
    <property type="component" value="Unassembled WGS sequence"/>
</dbReference>
<keyword evidence="1" id="KW-0472">Membrane</keyword>
<sequence length="154" mass="17767">MSLQPTPGPRVRISTNHMVPKFKQRSYFEIKAQLDAYRLENPVTPDFKPPIVDLLQKPVNSSVVKEPSTKLARITAIWNLWYVQFIITLLLWLIAIKIEFGAVFFIMGSLYWIWVWGTIKNPKPRISNNPDEQIVSASFFFDNSPIPSNIMSSK</sequence>
<feature type="transmembrane region" description="Helical" evidence="1">
    <location>
        <begin position="100"/>
        <end position="119"/>
    </location>
</feature>
<keyword evidence="1" id="KW-0812">Transmembrane</keyword>
<reference evidence="2" key="1">
    <citation type="submission" date="2022-06" db="EMBL/GenBank/DDBJ databases">
        <authorList>
            <person name="Berger JAMES D."/>
            <person name="Berger JAMES D."/>
        </authorList>
    </citation>
    <scope>NUCLEOTIDE SEQUENCE [LARGE SCALE GENOMIC DNA]</scope>
</reference>
<keyword evidence="2" id="KW-1185">Reference proteome</keyword>
<protein>
    <submittedName>
        <fullName evidence="3">SAYSvFN domain-containing protein</fullName>
    </submittedName>
</protein>